<dbReference type="PANTHER" id="PTHR48478">
    <property type="entry name" value="LECTIN-LIKE"/>
    <property type="match status" value="1"/>
</dbReference>
<organism evidence="1 2">
    <name type="scientific">Cocos nucifera</name>
    <name type="common">Coconut palm</name>
    <dbReference type="NCBI Taxonomy" id="13894"/>
    <lineage>
        <taxon>Eukaryota</taxon>
        <taxon>Viridiplantae</taxon>
        <taxon>Streptophyta</taxon>
        <taxon>Embryophyta</taxon>
        <taxon>Tracheophyta</taxon>
        <taxon>Spermatophyta</taxon>
        <taxon>Magnoliopsida</taxon>
        <taxon>Liliopsida</taxon>
        <taxon>Arecaceae</taxon>
        <taxon>Arecoideae</taxon>
        <taxon>Cocoseae</taxon>
        <taxon>Attaleinae</taxon>
        <taxon>Cocos</taxon>
    </lineage>
</organism>
<dbReference type="GO" id="GO:0030246">
    <property type="term" value="F:carbohydrate binding"/>
    <property type="evidence" value="ECO:0007669"/>
    <property type="project" value="InterPro"/>
</dbReference>
<feature type="non-terminal residue" evidence="1">
    <location>
        <position position="160"/>
    </location>
</feature>
<evidence type="ECO:0000313" key="1">
    <source>
        <dbReference type="EMBL" id="KAG1347648.1"/>
    </source>
</evidence>
<name>A0A8K0N357_COCNU</name>
<accession>A0A8K0N357</accession>
<dbReference type="AlphaFoldDB" id="A0A8K0N357"/>
<keyword evidence="2" id="KW-1185">Reference proteome</keyword>
<dbReference type="Proteomes" id="UP000797356">
    <property type="component" value="Chromosome 6"/>
</dbReference>
<evidence type="ECO:0000313" key="2">
    <source>
        <dbReference type="Proteomes" id="UP000797356"/>
    </source>
</evidence>
<dbReference type="PANTHER" id="PTHR48478:SF1">
    <property type="entry name" value="LECTIN-LIKE"/>
    <property type="match status" value="1"/>
</dbReference>
<reference evidence="1" key="2">
    <citation type="submission" date="2019-07" db="EMBL/GenBank/DDBJ databases">
        <authorList>
            <person name="Yang Y."/>
            <person name="Bocs S."/>
            <person name="Baudouin L."/>
        </authorList>
    </citation>
    <scope>NUCLEOTIDE SEQUENCE</scope>
    <source>
        <tissue evidence="1">Spear leaf of Hainan Tall coconut</tissue>
    </source>
</reference>
<proteinExistence type="predicted"/>
<comment type="caution">
    <text evidence="1">The sequence shown here is derived from an EMBL/GenBank/DDBJ whole genome shotgun (WGS) entry which is preliminary data.</text>
</comment>
<protein>
    <submittedName>
        <fullName evidence="1">Protein PHLOEM PROTEIN 2-LIKE A1-like</fullName>
    </submittedName>
</protein>
<dbReference type="InterPro" id="IPR025886">
    <property type="entry name" value="PP2-like"/>
</dbReference>
<dbReference type="EMBL" id="CM017877">
    <property type="protein sequence ID" value="KAG1347648.1"/>
    <property type="molecule type" value="Genomic_DNA"/>
</dbReference>
<dbReference type="Pfam" id="PF14299">
    <property type="entry name" value="PP2"/>
    <property type="match status" value="1"/>
</dbReference>
<sequence length="160" mass="18973">SFGREVKDLFIYPRDLQISWGNDERYWKWHWLLLKSQDYKDIEVPELLQVCWLEIKGKFNMSQLTPHARYQVVFVVMMLESRFGWEHPVTLTLGMPNGSSTSRRSWELKNMPVNEWKELVVGSFTASARGDVTFSLMGDDKTHWKKRLVVKYVEVRPAYV</sequence>
<dbReference type="InterPro" id="IPR052147">
    <property type="entry name" value="PP2-like/Lectin"/>
</dbReference>
<dbReference type="OrthoDB" id="533833at2759"/>
<reference evidence="1" key="1">
    <citation type="journal article" date="2017" name="Gigascience">
        <title>The genome draft of coconut (Cocos nucifera).</title>
        <authorList>
            <person name="Xiao Y."/>
            <person name="Xu P."/>
            <person name="Fan H."/>
            <person name="Baudouin L."/>
            <person name="Xia W."/>
            <person name="Bocs S."/>
            <person name="Xu J."/>
            <person name="Li Q."/>
            <person name="Guo A."/>
            <person name="Zhou L."/>
            <person name="Li J."/>
            <person name="Wu Y."/>
            <person name="Ma Z."/>
            <person name="Armero A."/>
            <person name="Issali A.E."/>
            <person name="Liu N."/>
            <person name="Peng M."/>
            <person name="Yang Y."/>
        </authorList>
    </citation>
    <scope>NUCLEOTIDE SEQUENCE</scope>
    <source>
        <tissue evidence="1">Spear leaf of Hainan Tall coconut</tissue>
    </source>
</reference>
<gene>
    <name evidence="1" type="ORF">COCNU_06G014770</name>
</gene>